<dbReference type="OrthoDB" id="9123042at2"/>
<evidence type="ECO:0000313" key="1">
    <source>
        <dbReference type="EMBL" id="AXK38597.1"/>
    </source>
</evidence>
<dbReference type="Proteomes" id="UP000254537">
    <property type="component" value="Chromosome"/>
</dbReference>
<dbReference type="AlphaFoldDB" id="A0A345Y3U5"/>
<protein>
    <recommendedName>
        <fullName evidence="3">PilZ domain-containing protein</fullName>
    </recommendedName>
</protein>
<dbReference type="KEGG" id="ccah:DWG20_03680"/>
<sequence length="492" mass="54791">MEAILVDTDPGSVADWLARLPYAQPKLAAKLLAETVHALNRAEAKPALRQKLMRLYAEAADKLMHAAENALALEELTLSQDAQIIASRTQRALAEVHRGTLLCLSEQLQKKGWFERDQPKVELVVQALASARAWLGWVHQSYLPLPRGFWHEVHALYRLADERGWLREARDALPQAITLYRELLLLGLTDSRRLTQEQIRWLRAALPELAATARVLPLTGPLDGGRGAYLVDTAADAQPCYMLIAPRDPAHSWLWLDLSNTLAALALREDKLKHALAQGPDGAAEAEFELIQLLSHAWQQPQRRRHSRDAASGELNVVSQLAAIWRHLNDGAAAQPQAHADAPPCPLSVVNQSPIGLMLRGVPQGHSLRAGDVLFAEDHGVPAGLFFIRWVTLVQDRPLVECGIERIATEARAAEAMPSITRADDHFLPALIVPGNPRFGVSERLLMPGRVFGRLREFRLRDGGVERLIRVTRIVSQSPYYQLMEFRASEDF</sequence>
<proteinExistence type="predicted"/>
<accession>A0A345Y3U5</accession>
<gene>
    <name evidence="1" type="ORF">DWG20_03680</name>
</gene>
<evidence type="ECO:0008006" key="3">
    <source>
        <dbReference type="Google" id="ProtNLM"/>
    </source>
</evidence>
<name>A0A345Y3U5_9NEIS</name>
<reference evidence="1 2" key="1">
    <citation type="submission" date="2018-07" db="EMBL/GenBank/DDBJ databases">
        <title>Crenobacter cavernae sp. nov., isolated from a karst cave.</title>
        <authorList>
            <person name="Zhu H."/>
        </authorList>
    </citation>
    <scope>NUCLEOTIDE SEQUENCE [LARGE SCALE GENOMIC DNA]</scope>
    <source>
        <strain evidence="1 2">K1W11S-77</strain>
    </source>
</reference>
<dbReference type="EMBL" id="CP031337">
    <property type="protein sequence ID" value="AXK38597.1"/>
    <property type="molecule type" value="Genomic_DNA"/>
</dbReference>
<organism evidence="1 2">
    <name type="scientific">Crenobacter cavernae</name>
    <dbReference type="NCBI Taxonomy" id="2290923"/>
    <lineage>
        <taxon>Bacteria</taxon>
        <taxon>Pseudomonadati</taxon>
        <taxon>Pseudomonadota</taxon>
        <taxon>Betaproteobacteria</taxon>
        <taxon>Neisseriales</taxon>
        <taxon>Neisseriaceae</taxon>
        <taxon>Crenobacter</taxon>
    </lineage>
</organism>
<evidence type="ECO:0000313" key="2">
    <source>
        <dbReference type="Proteomes" id="UP000254537"/>
    </source>
</evidence>
<dbReference type="RefSeq" id="WP_115432532.1">
    <property type="nucleotide sequence ID" value="NZ_CP031337.1"/>
</dbReference>